<name>A0A5K7YXZ0_9BACT</name>
<dbReference type="RefSeq" id="WP_155302350.1">
    <property type="nucleotide sequence ID" value="NZ_AP021875.1"/>
</dbReference>
<feature type="region of interest" description="Disordered" evidence="1">
    <location>
        <begin position="1"/>
        <end position="20"/>
    </location>
</feature>
<organism evidence="2 3">
    <name type="scientific">Desulfosarcina widdelii</name>
    <dbReference type="NCBI Taxonomy" id="947919"/>
    <lineage>
        <taxon>Bacteria</taxon>
        <taxon>Pseudomonadati</taxon>
        <taxon>Thermodesulfobacteriota</taxon>
        <taxon>Desulfobacteria</taxon>
        <taxon>Desulfobacterales</taxon>
        <taxon>Desulfosarcinaceae</taxon>
        <taxon>Desulfosarcina</taxon>
    </lineage>
</organism>
<dbReference type="AlphaFoldDB" id="A0A5K7YXZ0"/>
<evidence type="ECO:0000313" key="2">
    <source>
        <dbReference type="EMBL" id="BBO73220.1"/>
    </source>
</evidence>
<reference evidence="2 3" key="1">
    <citation type="submission" date="2019-11" db="EMBL/GenBank/DDBJ databases">
        <title>Comparative genomics of hydrocarbon-degrading Desulfosarcina strains.</title>
        <authorList>
            <person name="Watanabe M."/>
            <person name="Kojima H."/>
            <person name="Fukui M."/>
        </authorList>
    </citation>
    <scope>NUCLEOTIDE SEQUENCE [LARGE SCALE GENOMIC DNA]</scope>
    <source>
        <strain evidence="2 3">PP31</strain>
    </source>
</reference>
<keyword evidence="3" id="KW-1185">Reference proteome</keyword>
<dbReference type="Proteomes" id="UP000427769">
    <property type="component" value="Chromosome"/>
</dbReference>
<evidence type="ECO:0000256" key="1">
    <source>
        <dbReference type="SAM" id="MobiDB-lite"/>
    </source>
</evidence>
<accession>A0A5K7YXZ0</accession>
<evidence type="ECO:0000313" key="3">
    <source>
        <dbReference type="Proteomes" id="UP000427769"/>
    </source>
</evidence>
<feature type="region of interest" description="Disordered" evidence="1">
    <location>
        <begin position="42"/>
        <end position="63"/>
    </location>
</feature>
<gene>
    <name evidence="2" type="ORF">DSCW_06370</name>
</gene>
<dbReference type="OrthoDB" id="5427019at2"/>
<protein>
    <submittedName>
        <fullName evidence="2">Uncharacterized protein</fullName>
    </submittedName>
</protein>
<dbReference type="EMBL" id="AP021875">
    <property type="protein sequence ID" value="BBO73220.1"/>
    <property type="molecule type" value="Genomic_DNA"/>
</dbReference>
<sequence length="79" mass="8726">MNKTSLNKEPNNQTPHSSITVSDKIVCEDDACIGKVAGPHSELSAEIKRQDKKRIKRQGTSMSVRGRRVCTDDACIGKR</sequence>
<proteinExistence type="predicted"/>
<dbReference type="KEGG" id="dwd:DSCW_06370"/>